<protein>
    <submittedName>
        <fullName evidence="3">LO6</fullName>
    </submittedName>
</protein>
<organism evidence="3 4">
    <name type="scientific">Arowana adomavirus</name>
    <dbReference type="NCBI Taxonomy" id="2219223"/>
    <lineage>
        <taxon>Viruses</taxon>
        <taxon>Adomaviruses</taxon>
    </lineage>
</organism>
<feature type="transmembrane region" description="Helical" evidence="2">
    <location>
        <begin position="94"/>
        <end position="115"/>
    </location>
</feature>
<dbReference type="EMBL" id="MH282863">
    <property type="protein sequence ID" value="AWT58081.1"/>
    <property type="molecule type" value="Genomic_DNA"/>
</dbReference>
<dbReference type="Proteomes" id="UP001223588">
    <property type="component" value="Segment"/>
</dbReference>
<feature type="compositionally biased region" description="Basic residues" evidence="1">
    <location>
        <begin position="58"/>
        <end position="73"/>
    </location>
</feature>
<keyword evidence="2" id="KW-0472">Membrane</keyword>
<evidence type="ECO:0000313" key="3">
    <source>
        <dbReference type="EMBL" id="AWT58081.1"/>
    </source>
</evidence>
<evidence type="ECO:0000256" key="2">
    <source>
        <dbReference type="SAM" id="Phobius"/>
    </source>
</evidence>
<evidence type="ECO:0000313" key="4">
    <source>
        <dbReference type="Proteomes" id="UP001223588"/>
    </source>
</evidence>
<feature type="region of interest" description="Disordered" evidence="1">
    <location>
        <begin position="35"/>
        <end position="79"/>
    </location>
</feature>
<name>A0A2U9Q1M1_9VIRU</name>
<keyword evidence="2" id="KW-1133">Transmembrane helix</keyword>
<keyword evidence="2" id="KW-0812">Transmembrane</keyword>
<evidence type="ECO:0000256" key="1">
    <source>
        <dbReference type="SAM" id="MobiDB-lite"/>
    </source>
</evidence>
<proteinExistence type="predicted"/>
<feature type="compositionally biased region" description="Basic and acidic residues" evidence="1">
    <location>
        <begin position="35"/>
        <end position="47"/>
    </location>
</feature>
<accession>A0A2U9Q1M1</accession>
<sequence>MEVTLYLIQFSMADDADGLGNLFTVVGLSCSEQRTHENHDSSEDRCGRRSASRPTPRLQRRPTPHYKKGRRVRASFNSVQTQTERPEKCNFFQFGWLTIFLIVVAFLDFALHILSSLLDIIKFFRSCPGKGSD</sequence>
<reference evidence="3" key="1">
    <citation type="submission" date="2018-04" db="EMBL/GenBank/DDBJ databases">
        <title>Adomaviruses: an emerging virus family provides insights into DNA virus evolution.</title>
        <authorList>
            <person name="Welch N.L."/>
            <person name="Yutin N."/>
            <person name="Dill J.A."/>
            <person name="Camus A.C."/>
            <person name="Pang Y.-Y.S."/>
            <person name="Schiller J.T."/>
            <person name="Pipas J.M."/>
            <person name="An P."/>
            <person name="Delwart E."/>
            <person name="Koda S."/>
            <person name="Subramaniam K."/>
            <person name="Waltzek T.B."/>
            <person name="Bian C."/>
            <person name="Shi Q."/>
            <person name="Ruan Z."/>
            <person name="Koonin E.V."/>
            <person name="Buck C.B."/>
            <person name="Ng T.F.F."/>
        </authorList>
    </citation>
    <scope>NUCLEOTIDE SEQUENCE</scope>
</reference>